<keyword evidence="1" id="KW-1133">Transmembrane helix</keyword>
<feature type="transmembrane region" description="Helical" evidence="1">
    <location>
        <begin position="135"/>
        <end position="155"/>
    </location>
</feature>
<dbReference type="GO" id="GO:0035838">
    <property type="term" value="C:growing cell tip"/>
    <property type="evidence" value="ECO:0007669"/>
    <property type="project" value="TreeGrafter"/>
</dbReference>
<dbReference type="HOGENOM" id="CLU_076420_0_0_1"/>
<sequence length="216" mass="23172">MGVGTFFHYFGTVLLLAATALLIVVSVTAPVVNDLSLLKINFSGSSSVDRITFGTFGYCIQNANGHDACTHSHIGYEGTDALTQVTSLNFSKSDRDGFRILTKVMILHPIAAGLTFLAFLLCLGTSFLGSFVASFFSFLAFVATVIAMACDFAGFEIIKHAVNTRGPANVEAHWGPAVWCILAAAALTLIATILVFVTCCAGRVKNRRTRRSKSEY</sequence>
<dbReference type="GO" id="GO:0005886">
    <property type="term" value="C:plasma membrane"/>
    <property type="evidence" value="ECO:0007669"/>
    <property type="project" value="InterPro"/>
</dbReference>
<dbReference type="InterPro" id="IPR051380">
    <property type="entry name" value="pH-response_reg_palI/RIM9"/>
</dbReference>
<dbReference type="Pfam" id="PF06687">
    <property type="entry name" value="SUR7"/>
    <property type="match status" value="1"/>
</dbReference>
<dbReference type="PANTHER" id="PTHR28013">
    <property type="entry name" value="PROTEIN DCV1-RELATED"/>
    <property type="match status" value="1"/>
</dbReference>
<dbReference type="EMBL" id="KI911149">
    <property type="protein sequence ID" value="ETS01161.1"/>
    <property type="molecule type" value="Genomic_DNA"/>
</dbReference>
<organism evidence="2 3">
    <name type="scientific">Hypocrea jecorina (strain ATCC 56765 / BCRC 32924 / NRRL 11460 / Rut C-30)</name>
    <name type="common">Trichoderma reesei</name>
    <dbReference type="NCBI Taxonomy" id="1344414"/>
    <lineage>
        <taxon>Eukaryota</taxon>
        <taxon>Fungi</taxon>
        <taxon>Dikarya</taxon>
        <taxon>Ascomycota</taxon>
        <taxon>Pezizomycotina</taxon>
        <taxon>Sordariomycetes</taxon>
        <taxon>Hypocreomycetidae</taxon>
        <taxon>Hypocreales</taxon>
        <taxon>Hypocreaceae</taxon>
        <taxon>Trichoderma</taxon>
    </lineage>
</organism>
<dbReference type="PANTHER" id="PTHR28013:SF7">
    <property type="entry name" value="PALI-DOMAIN-CONTAINING PROTEIN"/>
    <property type="match status" value="1"/>
</dbReference>
<dbReference type="InterPro" id="IPR009571">
    <property type="entry name" value="SUR7/Rim9-like_fungi"/>
</dbReference>
<feature type="transmembrane region" description="Helical" evidence="1">
    <location>
        <begin position="105"/>
        <end position="129"/>
    </location>
</feature>
<feature type="transmembrane region" description="Helical" evidence="1">
    <location>
        <begin position="176"/>
        <end position="197"/>
    </location>
</feature>
<gene>
    <name evidence="2" type="ORF">M419DRAFT_130795</name>
</gene>
<dbReference type="KEGG" id="trr:M419DRAFT_130795"/>
<dbReference type="GO" id="GO:0032153">
    <property type="term" value="C:cell division site"/>
    <property type="evidence" value="ECO:0007669"/>
    <property type="project" value="TreeGrafter"/>
</dbReference>
<evidence type="ECO:0000313" key="2">
    <source>
        <dbReference type="EMBL" id="ETS01161.1"/>
    </source>
</evidence>
<dbReference type="OrthoDB" id="2354757at2759"/>
<evidence type="ECO:0000256" key="1">
    <source>
        <dbReference type="SAM" id="Phobius"/>
    </source>
</evidence>
<dbReference type="Proteomes" id="UP000024376">
    <property type="component" value="Unassembled WGS sequence"/>
</dbReference>
<accession>A0A024S9G9</accession>
<feature type="transmembrane region" description="Helical" evidence="1">
    <location>
        <begin position="6"/>
        <end position="32"/>
    </location>
</feature>
<protein>
    <submittedName>
        <fullName evidence="2">Pali-domain-containing protein</fullName>
    </submittedName>
</protein>
<keyword evidence="1" id="KW-0812">Transmembrane</keyword>
<keyword evidence="1" id="KW-0472">Membrane</keyword>
<reference evidence="3" key="1">
    <citation type="journal article" date="2013" name="Ind. Biotechnol.">
        <title>Comparative genomics analysis of Trichoderma reesei strains.</title>
        <authorList>
            <person name="Koike H."/>
            <person name="Aerts A."/>
            <person name="LaButti K."/>
            <person name="Grigoriev I.V."/>
            <person name="Baker S.E."/>
        </authorList>
    </citation>
    <scope>NUCLEOTIDE SEQUENCE [LARGE SCALE GENOMIC DNA]</scope>
    <source>
        <strain evidence="3">ATCC 56765 / BCRC 32924 / NRRL 11460 / Rut C-30</strain>
    </source>
</reference>
<dbReference type="AlphaFoldDB" id="A0A024S9G9"/>
<name>A0A024S9G9_HYPJR</name>
<evidence type="ECO:0000313" key="3">
    <source>
        <dbReference type="Proteomes" id="UP000024376"/>
    </source>
</evidence>
<proteinExistence type="predicted"/>